<comment type="cofactor">
    <cofactor evidence="1 17">
        <name>Mn(2+)</name>
        <dbReference type="ChEBI" id="CHEBI:29035"/>
    </cofactor>
</comment>
<keyword evidence="13" id="KW-1015">Disulfide bond</keyword>
<dbReference type="FunFam" id="3.90.550.10:FF:000028">
    <property type="entry name" value="beta-1,4-galactosyltransferase 1"/>
    <property type="match status" value="1"/>
</dbReference>
<dbReference type="CDD" id="cd00899">
    <property type="entry name" value="b4GalT"/>
    <property type="match status" value="1"/>
</dbReference>
<dbReference type="GeneTree" id="ENSGT00940000155244"/>
<dbReference type="GO" id="GO:0003945">
    <property type="term" value="F:N-acetyllactosamine synthase activity"/>
    <property type="evidence" value="ECO:0007669"/>
    <property type="project" value="UniProtKB-EC"/>
</dbReference>
<keyword evidence="6 17" id="KW-0808">Transferase</keyword>
<accession>A0A3B5M1Z6</accession>
<dbReference type="STRING" id="32473.ENSXCOP00000014049"/>
<dbReference type="Ensembl" id="ENSXCOT00000014224.1">
    <property type="protein sequence ID" value="ENSXCOP00000014049.1"/>
    <property type="gene ID" value="ENSXCOG00000010636.1"/>
</dbReference>
<evidence type="ECO:0000256" key="4">
    <source>
        <dbReference type="ARBA" id="ARBA00005735"/>
    </source>
</evidence>
<dbReference type="InterPro" id="IPR027995">
    <property type="entry name" value="Galactosyl_T_N"/>
</dbReference>
<comment type="function">
    <text evidence="17">Responsible for the synthesis of complex-type N-linked oligosaccharides in many glycoproteins as well as the carbohydrate moieties of glycolipids.</text>
</comment>
<evidence type="ECO:0000256" key="12">
    <source>
        <dbReference type="ARBA" id="ARBA00023136"/>
    </source>
</evidence>
<evidence type="ECO:0000256" key="11">
    <source>
        <dbReference type="ARBA" id="ARBA00023034"/>
    </source>
</evidence>
<dbReference type="InterPro" id="IPR029044">
    <property type="entry name" value="Nucleotide-diphossugar_trans"/>
</dbReference>
<keyword evidence="8 17" id="KW-0479">Metal-binding</keyword>
<dbReference type="InterPro" id="IPR003859">
    <property type="entry name" value="Galactosyl_T"/>
</dbReference>
<evidence type="ECO:0000256" key="13">
    <source>
        <dbReference type="ARBA" id="ARBA00023157"/>
    </source>
</evidence>
<comment type="pathway">
    <text evidence="3 17">Protein modification; protein glycosylation.</text>
</comment>
<dbReference type="EC" id="2.4.1.-" evidence="17"/>
<evidence type="ECO:0000256" key="8">
    <source>
        <dbReference type="ARBA" id="ARBA00022723"/>
    </source>
</evidence>
<keyword evidence="12" id="KW-0472">Membrane</keyword>
<keyword evidence="14 17" id="KW-0325">Glycoprotein</keyword>
<evidence type="ECO:0000256" key="14">
    <source>
        <dbReference type="ARBA" id="ARBA00023180"/>
    </source>
</evidence>
<dbReference type="AlphaFoldDB" id="A0A3B5M1Z6"/>
<dbReference type="GO" id="GO:0008092">
    <property type="term" value="F:cytoskeletal protein binding"/>
    <property type="evidence" value="ECO:0007669"/>
    <property type="project" value="TreeGrafter"/>
</dbReference>
<evidence type="ECO:0000256" key="6">
    <source>
        <dbReference type="ARBA" id="ARBA00022679"/>
    </source>
</evidence>
<evidence type="ECO:0000256" key="7">
    <source>
        <dbReference type="ARBA" id="ARBA00022692"/>
    </source>
</evidence>
<keyword evidence="15 17" id="KW-0464">Manganese</keyword>
<evidence type="ECO:0000256" key="9">
    <source>
        <dbReference type="ARBA" id="ARBA00022968"/>
    </source>
</evidence>
<organism evidence="20 21">
    <name type="scientific">Xiphophorus couchianus</name>
    <name type="common">Monterrey platyfish</name>
    <dbReference type="NCBI Taxonomy" id="32473"/>
    <lineage>
        <taxon>Eukaryota</taxon>
        <taxon>Metazoa</taxon>
        <taxon>Chordata</taxon>
        <taxon>Craniata</taxon>
        <taxon>Vertebrata</taxon>
        <taxon>Euteleostomi</taxon>
        <taxon>Actinopterygii</taxon>
        <taxon>Neopterygii</taxon>
        <taxon>Teleostei</taxon>
        <taxon>Neoteleostei</taxon>
        <taxon>Acanthomorphata</taxon>
        <taxon>Ovalentaria</taxon>
        <taxon>Atherinomorphae</taxon>
        <taxon>Cyprinodontiformes</taxon>
        <taxon>Poeciliidae</taxon>
        <taxon>Poeciliinae</taxon>
        <taxon>Xiphophorus</taxon>
    </lineage>
</organism>
<sequence>MPKTAFKLLLLFSFSSLTFFAVLLLHLKARNVPAAVPSSLVITRNNTSVNILAAAVRPNTTPTPGRPGGALGPCPDGPPNLLGSLYVEFRTNRTLQDVRNLVGPFLQQGGRYRPSSCVARQKVAVIIPFRNRYEHLTHWLHYVHPVLMRQQLDYGVYVINQDGDGAFNRAKLMNIGFVEALIEYDYDCFVFSDVDLVPIDDRNLYRCSDHPRHLSVAVDKFNFILPYATIFGGVSALSKQQFLKVNGFSNTFWGWGGEDDDMSQRISYRRMFISRPDSVTGRYKMIQHERDSHNDPNPRRVQKLTETYFNIIKDGLSTLSYTVREIRKDLLYTLVTVDVQADVDPDVSRSGLKPGSNSYKVSLLSPEEHFQD</sequence>
<dbReference type="PRINTS" id="PR02050">
    <property type="entry name" value="B14GALTRFASE"/>
</dbReference>
<dbReference type="GO" id="GO:0003831">
    <property type="term" value="F:beta-N-acetylglucosaminylglycopeptide beta-1,4-galactosyltransferase activity"/>
    <property type="evidence" value="ECO:0007669"/>
    <property type="project" value="TreeGrafter"/>
</dbReference>
<keyword evidence="11 17" id="KW-0333">Golgi apparatus</keyword>
<evidence type="ECO:0000256" key="3">
    <source>
        <dbReference type="ARBA" id="ARBA00004922"/>
    </source>
</evidence>
<dbReference type="InterPro" id="IPR027791">
    <property type="entry name" value="Galactosyl_T_C"/>
</dbReference>
<evidence type="ECO:0000256" key="2">
    <source>
        <dbReference type="ARBA" id="ARBA00004323"/>
    </source>
</evidence>
<evidence type="ECO:0000313" key="21">
    <source>
        <dbReference type="Proteomes" id="UP000261380"/>
    </source>
</evidence>
<proteinExistence type="inferred from homology"/>
<keyword evidence="9 17" id="KW-0735">Signal-anchor</keyword>
<dbReference type="GO" id="GO:0005975">
    <property type="term" value="P:carbohydrate metabolic process"/>
    <property type="evidence" value="ECO:0007669"/>
    <property type="project" value="InterPro"/>
</dbReference>
<dbReference type="Pfam" id="PF13733">
    <property type="entry name" value="Glyco_transf_7N"/>
    <property type="match status" value="1"/>
</dbReference>
<dbReference type="PANTHER" id="PTHR19300:SF5">
    <property type="entry name" value="BETA-1,4-GALACTOSYLTRANSFERASE 1"/>
    <property type="match status" value="1"/>
</dbReference>
<dbReference type="GO" id="GO:0032580">
    <property type="term" value="C:Golgi cisterna membrane"/>
    <property type="evidence" value="ECO:0007669"/>
    <property type="project" value="UniProtKB-UniRule"/>
</dbReference>
<evidence type="ECO:0000256" key="5">
    <source>
        <dbReference type="ARBA" id="ARBA00022676"/>
    </source>
</evidence>
<dbReference type="Gene3D" id="3.90.550.10">
    <property type="entry name" value="Spore Coat Polysaccharide Biosynthesis Protein SpsA, Chain A"/>
    <property type="match status" value="1"/>
</dbReference>
<feature type="domain" description="Galactosyltransferase N-terminal" evidence="19">
    <location>
        <begin position="74"/>
        <end position="208"/>
    </location>
</feature>
<keyword evidence="21" id="KW-1185">Reference proteome</keyword>
<evidence type="ECO:0000256" key="10">
    <source>
        <dbReference type="ARBA" id="ARBA00022989"/>
    </source>
</evidence>
<dbReference type="GO" id="GO:0006487">
    <property type="term" value="P:protein N-linked glycosylation"/>
    <property type="evidence" value="ECO:0007669"/>
    <property type="project" value="TreeGrafter"/>
</dbReference>
<dbReference type="SUPFAM" id="SSF53448">
    <property type="entry name" value="Nucleotide-diphospho-sugar transferases"/>
    <property type="match status" value="1"/>
</dbReference>
<evidence type="ECO:0000256" key="16">
    <source>
        <dbReference type="ARBA" id="ARBA00049413"/>
    </source>
</evidence>
<comment type="subcellular location">
    <subcellularLocation>
        <location evidence="2 17">Golgi apparatus membrane</location>
        <topology evidence="2 17">Single-pass type II membrane protein</topology>
    </subcellularLocation>
</comment>
<keyword evidence="7" id="KW-0812">Transmembrane</keyword>
<evidence type="ECO:0000259" key="18">
    <source>
        <dbReference type="Pfam" id="PF02709"/>
    </source>
</evidence>
<keyword evidence="5 17" id="KW-0328">Glycosyltransferase</keyword>
<dbReference type="GO" id="GO:0046872">
    <property type="term" value="F:metal ion binding"/>
    <property type="evidence" value="ECO:0007669"/>
    <property type="project" value="UniProtKB-UniRule"/>
</dbReference>
<evidence type="ECO:0000259" key="19">
    <source>
        <dbReference type="Pfam" id="PF13733"/>
    </source>
</evidence>
<comment type="similarity">
    <text evidence="4 17">Belongs to the glycosyltransferase 7 family.</text>
</comment>
<dbReference type="UniPathway" id="UPA00378"/>
<dbReference type="GO" id="GO:0000139">
    <property type="term" value="C:Golgi membrane"/>
    <property type="evidence" value="ECO:0007669"/>
    <property type="project" value="UniProtKB-SubCell"/>
</dbReference>
<evidence type="ECO:0000256" key="15">
    <source>
        <dbReference type="ARBA" id="ARBA00023211"/>
    </source>
</evidence>
<comment type="catalytic activity">
    <reaction evidence="16">
        <text>N-acetyl-D-glucosamine + UDP-alpha-D-galactose = beta-D-galactosyl-(1-&gt;4)-N-acetyl-D-glucosamine + UDP + H(+)</text>
        <dbReference type="Rhea" id="RHEA:17745"/>
        <dbReference type="ChEBI" id="CHEBI:15378"/>
        <dbReference type="ChEBI" id="CHEBI:58223"/>
        <dbReference type="ChEBI" id="CHEBI:60152"/>
        <dbReference type="ChEBI" id="CHEBI:66914"/>
        <dbReference type="ChEBI" id="CHEBI:506227"/>
        <dbReference type="EC" id="2.4.1.90"/>
    </reaction>
    <physiologicalReaction direction="left-to-right" evidence="16">
        <dbReference type="Rhea" id="RHEA:17746"/>
    </physiologicalReaction>
</comment>
<evidence type="ECO:0000256" key="17">
    <source>
        <dbReference type="RuleBase" id="RU368121"/>
    </source>
</evidence>
<dbReference type="Pfam" id="PF02709">
    <property type="entry name" value="Glyco_transf_7C"/>
    <property type="match status" value="1"/>
</dbReference>
<keyword evidence="10" id="KW-1133">Transmembrane helix</keyword>
<name>A0A3B5M1Z6_9TELE</name>
<reference evidence="20" key="1">
    <citation type="submission" date="2025-08" db="UniProtKB">
        <authorList>
            <consortium name="Ensembl"/>
        </authorList>
    </citation>
    <scope>IDENTIFICATION</scope>
</reference>
<reference evidence="20" key="2">
    <citation type="submission" date="2025-09" db="UniProtKB">
        <authorList>
            <consortium name="Ensembl"/>
        </authorList>
    </citation>
    <scope>IDENTIFICATION</scope>
</reference>
<dbReference type="Proteomes" id="UP000261380">
    <property type="component" value="Unplaced"/>
</dbReference>
<evidence type="ECO:0000256" key="1">
    <source>
        <dbReference type="ARBA" id="ARBA00001936"/>
    </source>
</evidence>
<evidence type="ECO:0000313" key="20">
    <source>
        <dbReference type="Ensembl" id="ENSXCOP00000014049.1"/>
    </source>
</evidence>
<dbReference type="PANTHER" id="PTHR19300">
    <property type="entry name" value="BETA-1,4-GALACTOSYLTRANSFERASE"/>
    <property type="match status" value="1"/>
</dbReference>
<protein>
    <recommendedName>
        <fullName evidence="17">Beta-1,4-galactosyltransferase</fullName>
        <shortName evidence="17">Beta-1,4-GalTase</shortName>
        <ecNumber evidence="17">2.4.1.-</ecNumber>
    </recommendedName>
</protein>
<feature type="domain" description="Galactosyltransferase C-terminal" evidence="18">
    <location>
        <begin position="212"/>
        <end position="289"/>
    </location>
</feature>